<dbReference type="GO" id="GO:0005737">
    <property type="term" value="C:cytoplasm"/>
    <property type="evidence" value="ECO:0007669"/>
    <property type="project" value="UniProtKB-ARBA"/>
</dbReference>
<evidence type="ECO:0000256" key="7">
    <source>
        <dbReference type="ARBA" id="ARBA00023274"/>
    </source>
</evidence>
<dbReference type="GO" id="GO:0016020">
    <property type="term" value="C:membrane"/>
    <property type="evidence" value="ECO:0007669"/>
    <property type="project" value="UniProtKB-SubCell"/>
</dbReference>
<accession>A0ABD3CB42</accession>
<keyword evidence="11" id="KW-1185">Reference proteome</keyword>
<dbReference type="PANTHER" id="PTHR45898">
    <property type="entry name" value="TOM1-LIKE PROTEIN"/>
    <property type="match status" value="1"/>
</dbReference>
<dbReference type="CDD" id="cd03561">
    <property type="entry name" value="VHS"/>
    <property type="match status" value="1"/>
</dbReference>
<dbReference type="Pfam" id="PF00790">
    <property type="entry name" value="VHS"/>
    <property type="match status" value="1"/>
</dbReference>
<dbReference type="InterPro" id="IPR008942">
    <property type="entry name" value="ENTH_VHS"/>
</dbReference>
<dbReference type="InterPro" id="IPR036227">
    <property type="entry name" value="Ribosomal_uL15/eL18_sf"/>
</dbReference>
<dbReference type="Gene3D" id="1.25.40.90">
    <property type="match status" value="1"/>
</dbReference>
<proteinExistence type="inferred from homology"/>
<dbReference type="Gene3D" id="3.100.10.10">
    <property type="match status" value="1"/>
</dbReference>
<feature type="region of interest" description="Disordered" evidence="8">
    <location>
        <begin position="143"/>
        <end position="179"/>
    </location>
</feature>
<evidence type="ECO:0000313" key="11">
    <source>
        <dbReference type="Proteomes" id="UP001632038"/>
    </source>
</evidence>
<keyword evidence="7" id="KW-0687">Ribonucleoprotein</keyword>
<dbReference type="InterPro" id="IPR021131">
    <property type="entry name" value="Ribosomal_uL15/eL18"/>
</dbReference>
<evidence type="ECO:0000313" key="10">
    <source>
        <dbReference type="EMBL" id="KAL3627065.1"/>
    </source>
</evidence>
<dbReference type="EMBL" id="JAVIJP010000039">
    <property type="protein sequence ID" value="KAL3627065.1"/>
    <property type="molecule type" value="Genomic_DNA"/>
</dbReference>
<dbReference type="InterPro" id="IPR044836">
    <property type="entry name" value="TOL_plant"/>
</dbReference>
<dbReference type="Pfam" id="PF17135">
    <property type="entry name" value="Ribosomal_L18"/>
    <property type="match status" value="1"/>
</dbReference>
<gene>
    <name evidence="10" type="primary">TOL9</name>
    <name evidence="10" type="ORF">CASFOL_028428</name>
</gene>
<keyword evidence="5" id="KW-0689">Ribosomal protein</keyword>
<dbReference type="Proteomes" id="UP001632038">
    <property type="component" value="Unassembled WGS sequence"/>
</dbReference>
<protein>
    <submittedName>
        <fullName evidence="10">TOM1-like protein 9</fullName>
    </submittedName>
</protein>
<name>A0ABD3CB42_9LAMI</name>
<evidence type="ECO:0000259" key="9">
    <source>
        <dbReference type="PROSITE" id="PS50179"/>
    </source>
</evidence>
<keyword evidence="6" id="KW-0472">Membrane</keyword>
<reference evidence="11" key="1">
    <citation type="journal article" date="2024" name="IScience">
        <title>Strigolactones Initiate the Formation of Haustorium-like Structures in Castilleja.</title>
        <authorList>
            <person name="Buerger M."/>
            <person name="Peterson D."/>
            <person name="Chory J."/>
        </authorList>
    </citation>
    <scope>NUCLEOTIDE SEQUENCE [LARGE SCALE GENOMIC DNA]</scope>
</reference>
<sequence>MGSLMVERATSETLGGPDWEKNIEICDICNYNPIHAKEIVKTIKKRLRSKSSKVQLLAITLVETIVKNCGDIVHMHVAEKELPHEMAKIVKKRPDFCVKEKILTLINTWKEAFGGPKARYPQYFAAYQDLVRHGVVFPKRPETSAPVFTPPQSQPLTTYPKDIRNPESRPNAAESSSEAEYPTLCLTEIQKARGIMDVLAEMLNALDPGNKEENQIAVLVGTITDDIRLQEELPAMKVTALRFTETARARIEKAGGECLTFDQLALRAPLGQNTVKHF</sequence>
<dbReference type="GO" id="GO:0015031">
    <property type="term" value="P:protein transport"/>
    <property type="evidence" value="ECO:0007669"/>
    <property type="project" value="UniProtKB-KW"/>
</dbReference>
<comment type="subcellular location">
    <subcellularLocation>
        <location evidence="1">Membrane</location>
        <topology evidence="1">Peripheral membrane protein</topology>
    </subcellularLocation>
</comment>
<evidence type="ECO:0000256" key="3">
    <source>
        <dbReference type="ARBA" id="ARBA00022448"/>
    </source>
</evidence>
<keyword evidence="4" id="KW-0653">Protein transport</keyword>
<evidence type="ECO:0000256" key="8">
    <source>
        <dbReference type="SAM" id="MobiDB-lite"/>
    </source>
</evidence>
<keyword evidence="3" id="KW-0813">Transport</keyword>
<dbReference type="GO" id="GO:0005840">
    <property type="term" value="C:ribosome"/>
    <property type="evidence" value="ECO:0007669"/>
    <property type="project" value="UniProtKB-KW"/>
</dbReference>
<dbReference type="SMART" id="SM00288">
    <property type="entry name" value="VHS"/>
    <property type="match status" value="1"/>
</dbReference>
<dbReference type="GO" id="GO:1990904">
    <property type="term" value="C:ribonucleoprotein complex"/>
    <property type="evidence" value="ECO:0007669"/>
    <property type="project" value="UniProtKB-KW"/>
</dbReference>
<evidence type="ECO:0000256" key="1">
    <source>
        <dbReference type="ARBA" id="ARBA00004170"/>
    </source>
</evidence>
<feature type="domain" description="VHS" evidence="9">
    <location>
        <begin position="9"/>
        <end position="138"/>
    </location>
</feature>
<evidence type="ECO:0000256" key="5">
    <source>
        <dbReference type="ARBA" id="ARBA00022980"/>
    </source>
</evidence>
<comment type="caution">
    <text evidence="10">The sequence shown here is derived from an EMBL/GenBank/DDBJ whole genome shotgun (WGS) entry which is preliminary data.</text>
</comment>
<dbReference type="PROSITE" id="PS50179">
    <property type="entry name" value="VHS"/>
    <property type="match status" value="1"/>
</dbReference>
<organism evidence="10 11">
    <name type="scientific">Castilleja foliolosa</name>
    <dbReference type="NCBI Taxonomy" id="1961234"/>
    <lineage>
        <taxon>Eukaryota</taxon>
        <taxon>Viridiplantae</taxon>
        <taxon>Streptophyta</taxon>
        <taxon>Embryophyta</taxon>
        <taxon>Tracheophyta</taxon>
        <taxon>Spermatophyta</taxon>
        <taxon>Magnoliopsida</taxon>
        <taxon>eudicotyledons</taxon>
        <taxon>Gunneridae</taxon>
        <taxon>Pentapetalae</taxon>
        <taxon>asterids</taxon>
        <taxon>lamiids</taxon>
        <taxon>Lamiales</taxon>
        <taxon>Orobanchaceae</taxon>
        <taxon>Pedicularideae</taxon>
        <taxon>Castillejinae</taxon>
        <taxon>Castilleja</taxon>
    </lineage>
</organism>
<evidence type="ECO:0000256" key="4">
    <source>
        <dbReference type="ARBA" id="ARBA00022927"/>
    </source>
</evidence>
<dbReference type="PANTHER" id="PTHR45898:SF4">
    <property type="entry name" value="TARGET OF MYB PROTEIN 1"/>
    <property type="match status" value="1"/>
</dbReference>
<evidence type="ECO:0000256" key="2">
    <source>
        <dbReference type="ARBA" id="ARBA00007708"/>
    </source>
</evidence>
<dbReference type="GO" id="GO:0003729">
    <property type="term" value="F:mRNA binding"/>
    <property type="evidence" value="ECO:0007669"/>
    <property type="project" value="UniProtKB-ARBA"/>
</dbReference>
<evidence type="ECO:0000256" key="6">
    <source>
        <dbReference type="ARBA" id="ARBA00023136"/>
    </source>
</evidence>
<dbReference type="AlphaFoldDB" id="A0ABD3CB42"/>
<dbReference type="InterPro" id="IPR002014">
    <property type="entry name" value="VHS_dom"/>
</dbReference>
<dbReference type="SUPFAM" id="SSF52080">
    <property type="entry name" value="Ribosomal proteins L15p and L18e"/>
    <property type="match status" value="1"/>
</dbReference>
<dbReference type="FunFam" id="1.25.40.90:FF:000028">
    <property type="entry name" value="TOM1-like protein 2"/>
    <property type="match status" value="1"/>
</dbReference>
<dbReference type="SUPFAM" id="SSF89009">
    <property type="entry name" value="GAT-like domain"/>
    <property type="match status" value="1"/>
</dbReference>
<comment type="similarity">
    <text evidence="2">Belongs to the TOM1 family.</text>
</comment>
<dbReference type="SUPFAM" id="SSF48464">
    <property type="entry name" value="ENTH/VHS domain"/>
    <property type="match status" value="1"/>
</dbReference>